<comment type="subunit">
    <text evidence="4">Homodimer. Within each dimer, one monomer is responsible for RNA recognition and catalysis, while the other monomer binds to the replacement base PreQ1.</text>
</comment>
<keyword evidence="4" id="KW-0862">Zinc</keyword>
<feature type="binding site" evidence="4">
    <location>
        <position position="171"/>
    </location>
    <ligand>
        <name>substrate</name>
    </ligand>
</feature>
<feature type="binding site" evidence="4">
    <location>
        <position position="220"/>
    </location>
    <ligand>
        <name>substrate</name>
    </ligand>
</feature>
<gene>
    <name evidence="4" type="primary">tgt</name>
    <name evidence="6" type="ORF">A3F08_01175</name>
</gene>
<evidence type="ECO:0000256" key="1">
    <source>
        <dbReference type="ARBA" id="ARBA00022676"/>
    </source>
</evidence>
<feature type="region of interest" description="RNA binding" evidence="4">
    <location>
        <begin position="278"/>
        <end position="284"/>
    </location>
</feature>
<comment type="similarity">
    <text evidence="4">Belongs to the queuine tRNA-ribosyltransferase family.</text>
</comment>
<dbReference type="Gene3D" id="3.20.20.105">
    <property type="entry name" value="Queuine tRNA-ribosyltransferase-like"/>
    <property type="match status" value="1"/>
</dbReference>
<reference evidence="6 7" key="1">
    <citation type="journal article" date="2016" name="Nat. Commun.">
        <title>Thousands of microbial genomes shed light on interconnected biogeochemical processes in an aquifer system.</title>
        <authorList>
            <person name="Anantharaman K."/>
            <person name="Brown C.T."/>
            <person name="Hug L.A."/>
            <person name="Sharon I."/>
            <person name="Castelle C.J."/>
            <person name="Probst A.J."/>
            <person name="Thomas B.C."/>
            <person name="Singh A."/>
            <person name="Wilkins M.J."/>
            <person name="Karaoz U."/>
            <person name="Brodie E.L."/>
            <person name="Williams K.H."/>
            <person name="Hubbard S.S."/>
            <person name="Banfield J.F."/>
        </authorList>
    </citation>
    <scope>NUCLEOTIDE SEQUENCE [LARGE SCALE GENOMIC DNA]</scope>
</reference>
<dbReference type="EC" id="2.4.2.29" evidence="4"/>
<organism evidence="6 7">
    <name type="scientific">Candidatus Berkelbacteria bacterium RIFCSPHIGHO2_12_FULL_36_9</name>
    <dbReference type="NCBI Taxonomy" id="1797469"/>
    <lineage>
        <taxon>Bacteria</taxon>
        <taxon>Candidatus Berkelbacteria</taxon>
    </lineage>
</organism>
<dbReference type="STRING" id="1797469.A3F08_01175"/>
<feature type="binding site" evidence="4">
    <location>
        <position position="399"/>
    </location>
    <ligand>
        <name>Zn(2+)</name>
        <dbReference type="ChEBI" id="CHEBI:29105"/>
    </ligand>
</feature>
<evidence type="ECO:0000256" key="3">
    <source>
        <dbReference type="ARBA" id="ARBA00022694"/>
    </source>
</evidence>
<feature type="binding site" evidence="4">
    <location>
        <begin position="95"/>
        <end position="99"/>
    </location>
    <ligand>
        <name>substrate</name>
    </ligand>
</feature>
<comment type="function">
    <text evidence="4">Catalyzes the base-exchange of a guanine (G) residue with the queuine precursor 7-aminomethyl-7-deazaguanine (PreQ1) at position 34 (anticodon wobble position) in tRNAs with GU(N) anticodons (tRNA-Asp, -Asn, -His and -Tyr). Catalysis occurs through a double-displacement mechanism. The nucleophile active site attacks the C1' of nucleotide 34 to detach the guanine base from the RNA, forming a covalent enzyme-RNA intermediate. The proton acceptor active site deprotonates the incoming PreQ1, allowing a nucleophilic attack on the C1' of the ribose to form the product. After dissociation, two additional enzymatic reactions on the tRNA convert PreQ1 to queuine (Q), resulting in the hypermodified nucleoside queuosine (7-(((4,5-cis-dihydroxy-2-cyclopenten-1-yl)amino)methyl)-7-deazaguanosine).</text>
</comment>
<dbReference type="GO" id="GO:0008479">
    <property type="term" value="F:tRNA-guanosine(34) queuine transglycosylase activity"/>
    <property type="evidence" value="ECO:0007669"/>
    <property type="project" value="UniProtKB-UniRule"/>
</dbReference>
<keyword evidence="3 4" id="KW-0819">tRNA processing</keyword>
<dbReference type="PANTHER" id="PTHR46499">
    <property type="entry name" value="QUEUINE TRNA-RIBOSYLTRANSFERASE"/>
    <property type="match status" value="1"/>
</dbReference>
<sequence length="420" mass="48416">MSVKDMFQIIKQSKKSHARLGKLETAHGVIETPVFMPVGTLGAVKTLTPDELKAIGCQIILGNTYHLYLRPGDKMIKKMGGLHKFIKWNKPILTDSGGYQVFSLGEKTKFSIFNFQFSNKSQNDFKKGLVKITNQGVEFKSHIDGSKHYFTPEKVIDIQRNLGSDIMMVLDVCTEYPADYKRAKKTMTLTHLWAKKAIDYWKNYKRYAICDEQLLFGIVQGSTYKDLREESVKYLSSLDFDGIAVGGVSVGEGKKHMYNVMKWIRPNLPVDKPHYIMGIGEPEDIVHAVKNGFDMFDCVLPTRLARHGVVWTQDTRNKIQDTRYKIQDTRYKKQDTKKSPKSNIKFQKIDLRKSKYREDKNVLDKNCLCYTCRKGFSRSYLSHLIKEHEILGARLLTIHNVHFIINLVKNIQKDIKNGNF</sequence>
<comment type="pathway">
    <text evidence="4">tRNA modification; tRNA-queuosine biosynthesis.</text>
</comment>
<evidence type="ECO:0000313" key="6">
    <source>
        <dbReference type="EMBL" id="OGD67858.1"/>
    </source>
</evidence>
<feature type="binding site" evidence="4">
    <location>
        <position position="367"/>
    </location>
    <ligand>
        <name>Zn(2+)</name>
        <dbReference type="ChEBI" id="CHEBI:29105"/>
    </ligand>
</feature>
<evidence type="ECO:0000313" key="7">
    <source>
        <dbReference type="Proteomes" id="UP000176451"/>
    </source>
</evidence>
<dbReference type="NCBIfam" id="TIGR00449">
    <property type="entry name" value="tgt_general"/>
    <property type="match status" value="1"/>
</dbReference>
<dbReference type="PANTHER" id="PTHR46499:SF1">
    <property type="entry name" value="QUEUINE TRNA-RIBOSYLTRANSFERASE"/>
    <property type="match status" value="1"/>
</dbReference>
<feature type="binding site" evidence="4">
    <location>
        <position position="369"/>
    </location>
    <ligand>
        <name>Zn(2+)</name>
        <dbReference type="ChEBI" id="CHEBI:29105"/>
    </ligand>
</feature>
<keyword evidence="2 4" id="KW-0808">Transferase</keyword>
<comment type="caution">
    <text evidence="6">The sequence shown here is derived from an EMBL/GenBank/DDBJ whole genome shotgun (WGS) entry which is preliminary data.</text>
</comment>
<dbReference type="SUPFAM" id="SSF51713">
    <property type="entry name" value="tRNA-guanine transglycosylase"/>
    <property type="match status" value="1"/>
</dbReference>
<dbReference type="InterPro" id="IPR050076">
    <property type="entry name" value="ArchSynthase1/Queuine_TRR"/>
</dbReference>
<evidence type="ECO:0000256" key="2">
    <source>
        <dbReference type="ARBA" id="ARBA00022679"/>
    </source>
</evidence>
<dbReference type="EMBL" id="MEZV01000007">
    <property type="protein sequence ID" value="OGD67858.1"/>
    <property type="molecule type" value="Genomic_DNA"/>
</dbReference>
<accession>A0A1F5EKC3</accession>
<dbReference type="Proteomes" id="UP000176451">
    <property type="component" value="Unassembled WGS sequence"/>
</dbReference>
<evidence type="ECO:0000256" key="4">
    <source>
        <dbReference type="HAMAP-Rule" id="MF_00168"/>
    </source>
</evidence>
<dbReference type="NCBIfam" id="TIGR00430">
    <property type="entry name" value="Q_tRNA_tgt"/>
    <property type="match status" value="1"/>
</dbReference>
<keyword evidence="4" id="KW-0479">Metal-binding</keyword>
<dbReference type="Pfam" id="PF01702">
    <property type="entry name" value="TGT"/>
    <property type="match status" value="1"/>
</dbReference>
<dbReference type="GO" id="GO:0008616">
    <property type="term" value="P:tRNA queuosine(34) biosynthetic process"/>
    <property type="evidence" value="ECO:0007669"/>
    <property type="project" value="UniProtKB-UniRule"/>
</dbReference>
<feature type="binding site" evidence="4">
    <location>
        <position position="247"/>
    </location>
    <ligand>
        <name>substrate</name>
    </ligand>
</feature>
<name>A0A1F5EKC3_9BACT</name>
<feature type="active site" description="Proton acceptor" evidence="4">
    <location>
        <position position="95"/>
    </location>
</feature>
<feature type="region of interest" description="RNA binding; important for wobble base 34 recognition" evidence="4">
    <location>
        <begin position="302"/>
        <end position="306"/>
    </location>
</feature>
<comment type="catalytic activity">
    <reaction evidence="4">
        <text>7-aminomethyl-7-carbaguanine + guanosine(34) in tRNA = 7-aminomethyl-7-carbaguanosine(34) in tRNA + guanine</text>
        <dbReference type="Rhea" id="RHEA:24104"/>
        <dbReference type="Rhea" id="RHEA-COMP:10341"/>
        <dbReference type="Rhea" id="RHEA-COMP:10342"/>
        <dbReference type="ChEBI" id="CHEBI:16235"/>
        <dbReference type="ChEBI" id="CHEBI:58703"/>
        <dbReference type="ChEBI" id="CHEBI:74269"/>
        <dbReference type="ChEBI" id="CHEBI:82833"/>
        <dbReference type="EC" id="2.4.2.29"/>
    </reaction>
</comment>
<keyword evidence="1 4" id="KW-0328">Glycosyltransferase</keyword>
<dbReference type="InterPro" id="IPR002616">
    <property type="entry name" value="tRNA_ribo_trans-like"/>
</dbReference>
<dbReference type="InterPro" id="IPR036511">
    <property type="entry name" value="TGT-like_sf"/>
</dbReference>
<dbReference type="GO" id="GO:0005829">
    <property type="term" value="C:cytosol"/>
    <property type="evidence" value="ECO:0007669"/>
    <property type="project" value="TreeGrafter"/>
</dbReference>
<feature type="active site" description="Nucleophile" evidence="4">
    <location>
        <position position="297"/>
    </location>
</feature>
<comment type="cofactor">
    <cofactor evidence="4">
        <name>Zn(2+)</name>
        <dbReference type="ChEBI" id="CHEBI:29105"/>
    </cofactor>
    <text evidence="4">Binds 1 zinc ion per subunit.</text>
</comment>
<dbReference type="UniPathway" id="UPA00392"/>
<dbReference type="GO" id="GO:0046872">
    <property type="term" value="F:metal ion binding"/>
    <property type="evidence" value="ECO:0007669"/>
    <property type="project" value="UniProtKB-KW"/>
</dbReference>
<dbReference type="AlphaFoldDB" id="A0A1F5EKC3"/>
<evidence type="ECO:0000259" key="5">
    <source>
        <dbReference type="Pfam" id="PF01702"/>
    </source>
</evidence>
<proteinExistence type="inferred from homology"/>
<keyword evidence="4" id="KW-0671">Queuosine biosynthesis</keyword>
<feature type="binding site" evidence="4">
    <location>
        <position position="372"/>
    </location>
    <ligand>
        <name>Zn(2+)</name>
        <dbReference type="ChEBI" id="CHEBI:29105"/>
    </ligand>
</feature>
<dbReference type="InterPro" id="IPR004803">
    <property type="entry name" value="TGT"/>
</dbReference>
<dbReference type="HAMAP" id="MF_00168">
    <property type="entry name" value="Q_tRNA_Tgt"/>
    <property type="match status" value="1"/>
</dbReference>
<feature type="domain" description="tRNA-guanine(15) transglycosylase-like" evidence="5">
    <location>
        <begin position="17"/>
        <end position="420"/>
    </location>
</feature>
<protein>
    <recommendedName>
        <fullName evidence="4">Queuine tRNA-ribosyltransferase</fullName>
        <ecNumber evidence="4">2.4.2.29</ecNumber>
    </recommendedName>
    <alternativeName>
        <fullName evidence="4">Guanine insertion enzyme</fullName>
    </alternativeName>
    <alternativeName>
        <fullName evidence="4">tRNA-guanine transglycosylase</fullName>
    </alternativeName>
</protein>